<comment type="caution">
    <text evidence="5">The sequence shown here is derived from an EMBL/GenBank/DDBJ whole genome shotgun (WGS) entry which is preliminary data.</text>
</comment>
<keyword evidence="2 3" id="KW-0802">TPR repeat</keyword>
<dbReference type="EMBL" id="DSPX01000095">
    <property type="protein sequence ID" value="HGG00900.1"/>
    <property type="molecule type" value="Genomic_DNA"/>
</dbReference>
<sequence length="944" mass="103437">MNKQPSGLELLEYVSVAGTVAGSIASIATKQLAYAVTPASLALVLGALNRKRAMDLVLAQVDRGVATVSEQVKSLPNQSQFGKVETNLQKLSASLAQLETQLPPASAPSTADLEPVKEDISQLRTGYSNMQEFLASLRTRLESLPQPERLQQMENALSQLEGKLTQLPDQLQQQQESVAQHTEAIAQMEQRLNSLPVGGEMTAGVSLPAQSPAELEQLKLAIEQLGLKQNELATREELASLATAVELVQQEQIHKLIADVESLDVRVSRMARGQDGVSREELAEVRAELTTLDDRLQTIAGGTESVDLTGVDQALADIAASVKEALGEMESRIVPLEASFLENSRRLDTLREEMAASSPPTTTGDGWQAELERLDAALRTLATKAEVEQLFATVAVGAAVTATAQPASSPSSSSEDLAQIQQDLAQLRQEVETAQANFQKTSLENVDYVREEVHSLQQAIASITEQLEASASNTESAVAPDEELSPNGDVLETPATWQLSRIEGMLQGIQRQSYQLLFDRPGIKALLEDAIASAQERIILVSPWLSRAVVKDLLPQFEALLARNVKLDIGWGHLRDIEAGEFPQRVSQQWQAPESSSRSSLYDALNDMEALELKYPLYFQMRILGTNENFLVCDKSFAAVVSHNFLCNEANFPERELGLRTVDPNIIQGLIDRFEDPVLNPGTAEVYYNRGFERLDVGDYSGALMDYGHSLQLNPNQATAYNNRALAKYHLADPLGAIEDYTAALSLNPNEWVTYFNRGVARFHLQDYAGSIEDYTEAIRLGVDRSVAYFQRAEAYRQLKDYESAIADYTLAINLAPNDAVAYNNRGLARYNSGDYIGSIDDYTQALLLKPDDAIYYSNCGVARLRAGDYAGAVQDFDQAVMLLPEYAGAYNNRGLARSQLGDTTGAIADLRQAAELFLRQGDILNYQQAVESLDKLSDVANHS</sequence>
<feature type="coiled-coil region" evidence="4">
    <location>
        <begin position="150"/>
        <end position="191"/>
    </location>
</feature>
<evidence type="ECO:0000256" key="3">
    <source>
        <dbReference type="PROSITE-ProRule" id="PRU00339"/>
    </source>
</evidence>
<keyword evidence="4" id="KW-0175">Coiled coil</keyword>
<name>A0A7C3ZGW9_9CYAN</name>
<dbReference type="SUPFAM" id="SSF48452">
    <property type="entry name" value="TPR-like"/>
    <property type="match status" value="1"/>
</dbReference>
<dbReference type="InterPro" id="IPR050498">
    <property type="entry name" value="Ycf3"/>
</dbReference>
<evidence type="ECO:0000256" key="1">
    <source>
        <dbReference type="ARBA" id="ARBA00022737"/>
    </source>
</evidence>
<reference evidence="5" key="1">
    <citation type="journal article" date="2020" name="mSystems">
        <title>Genome- and Community-Level Interaction Insights into Carbon Utilization and Element Cycling Functions of Hydrothermarchaeota in Hydrothermal Sediment.</title>
        <authorList>
            <person name="Zhou Z."/>
            <person name="Liu Y."/>
            <person name="Xu W."/>
            <person name="Pan J."/>
            <person name="Luo Z.H."/>
            <person name="Li M."/>
        </authorList>
    </citation>
    <scope>NUCLEOTIDE SEQUENCE [LARGE SCALE GENOMIC DNA]</scope>
    <source>
        <strain evidence="5">SpSt-374</strain>
    </source>
</reference>
<dbReference type="InterPro" id="IPR011990">
    <property type="entry name" value="TPR-like_helical_dom_sf"/>
</dbReference>
<feature type="repeat" description="TPR" evidence="3">
    <location>
        <begin position="684"/>
        <end position="717"/>
    </location>
</feature>
<dbReference type="Gene3D" id="1.25.40.10">
    <property type="entry name" value="Tetratricopeptide repeat domain"/>
    <property type="match status" value="3"/>
</dbReference>
<dbReference type="GO" id="GO:0046813">
    <property type="term" value="P:receptor-mediated virion attachment to host cell"/>
    <property type="evidence" value="ECO:0007669"/>
    <property type="project" value="TreeGrafter"/>
</dbReference>
<dbReference type="PROSITE" id="PS50005">
    <property type="entry name" value="TPR"/>
    <property type="match status" value="5"/>
</dbReference>
<accession>A0A7C3ZGW9</accession>
<dbReference type="SMART" id="SM00028">
    <property type="entry name" value="TPR"/>
    <property type="match status" value="7"/>
</dbReference>
<dbReference type="Pfam" id="PF13432">
    <property type="entry name" value="TPR_16"/>
    <property type="match status" value="2"/>
</dbReference>
<feature type="coiled-coil region" evidence="4">
    <location>
        <begin position="417"/>
        <end position="444"/>
    </location>
</feature>
<dbReference type="Pfam" id="PF13414">
    <property type="entry name" value="TPR_11"/>
    <property type="match status" value="1"/>
</dbReference>
<dbReference type="PANTHER" id="PTHR44858:SF1">
    <property type="entry name" value="UDP-N-ACETYLGLUCOSAMINE--PEPTIDE N-ACETYLGLUCOSAMINYLTRANSFERASE SPINDLY-RELATED"/>
    <property type="match status" value="1"/>
</dbReference>
<keyword evidence="1" id="KW-0677">Repeat</keyword>
<evidence type="ECO:0000313" key="5">
    <source>
        <dbReference type="EMBL" id="HGG00900.1"/>
    </source>
</evidence>
<evidence type="ECO:0000256" key="4">
    <source>
        <dbReference type="SAM" id="Coils"/>
    </source>
</evidence>
<feature type="repeat" description="TPR" evidence="3">
    <location>
        <begin position="786"/>
        <end position="819"/>
    </location>
</feature>
<feature type="repeat" description="TPR" evidence="3">
    <location>
        <begin position="718"/>
        <end position="751"/>
    </location>
</feature>
<dbReference type="PANTHER" id="PTHR44858">
    <property type="entry name" value="TETRATRICOPEPTIDE REPEAT PROTEIN 6"/>
    <property type="match status" value="1"/>
</dbReference>
<proteinExistence type="predicted"/>
<dbReference type="Gene3D" id="1.10.287.1490">
    <property type="match status" value="1"/>
</dbReference>
<feature type="repeat" description="TPR" evidence="3">
    <location>
        <begin position="820"/>
        <end position="853"/>
    </location>
</feature>
<evidence type="ECO:0000256" key="2">
    <source>
        <dbReference type="ARBA" id="ARBA00022803"/>
    </source>
</evidence>
<dbReference type="GO" id="GO:0009279">
    <property type="term" value="C:cell outer membrane"/>
    <property type="evidence" value="ECO:0007669"/>
    <property type="project" value="TreeGrafter"/>
</dbReference>
<feature type="repeat" description="TPR" evidence="3">
    <location>
        <begin position="854"/>
        <end position="887"/>
    </location>
</feature>
<organism evidence="5">
    <name type="scientific">Planktothricoides sp. SpSt-374</name>
    <dbReference type="NCBI Taxonomy" id="2282167"/>
    <lineage>
        <taxon>Bacteria</taxon>
        <taxon>Bacillati</taxon>
        <taxon>Cyanobacteriota</taxon>
        <taxon>Cyanophyceae</taxon>
        <taxon>Oscillatoriophycideae</taxon>
        <taxon>Oscillatoriales</taxon>
        <taxon>Oscillatoriaceae</taxon>
        <taxon>Planktothricoides</taxon>
    </lineage>
</organism>
<dbReference type="SUPFAM" id="SSF56024">
    <property type="entry name" value="Phospholipase D/nuclease"/>
    <property type="match status" value="1"/>
</dbReference>
<dbReference type="AlphaFoldDB" id="A0A7C3ZGW9"/>
<gene>
    <name evidence="5" type="ORF">ENR15_09675</name>
</gene>
<dbReference type="InterPro" id="IPR019734">
    <property type="entry name" value="TPR_rpt"/>
</dbReference>
<protein>
    <submittedName>
        <fullName evidence="5">Tetratricopeptide repeat protein</fullName>
    </submittedName>
</protein>